<dbReference type="AlphaFoldDB" id="A0A512DAM7"/>
<dbReference type="InterPro" id="IPR029016">
    <property type="entry name" value="GAF-like_dom_sf"/>
</dbReference>
<proteinExistence type="predicted"/>
<accession>A0A512DAM7</accession>
<dbReference type="PANTHER" id="PTHR44757:SF2">
    <property type="entry name" value="BIOFILM ARCHITECTURE MAINTENANCE PROTEIN MBAA"/>
    <property type="match status" value="1"/>
</dbReference>
<feature type="domain" description="GGDEF" evidence="2">
    <location>
        <begin position="558"/>
        <end position="699"/>
    </location>
</feature>
<dbReference type="InterPro" id="IPR043128">
    <property type="entry name" value="Rev_trsase/Diguanyl_cyclase"/>
</dbReference>
<evidence type="ECO:0000313" key="3">
    <source>
        <dbReference type="EMBL" id="GEO33543.1"/>
    </source>
</evidence>
<keyword evidence="4" id="KW-1185">Reference proteome</keyword>
<sequence length="943" mass="100904">MARTGGTSTLTTRVVLRLVADRLGEHGVETVLRTAGLEGQRELLESRTGRVGYETKVAVFAAATQVLDDPRFGFHLAALMLHDPAFALVRSLVAVAGSPRQVLRYISRVSTRFDTAAVFRCEFAGTTSARVAWEVLAPNRAHRVDCDYNMGMLQQVPVLFGLPPATVRHEACQLDGAPECRYHVAWTAGGPVQRARSWWHARATATGEAFDAGQYEVRIAGLEAAGMDVVNGGPLTDVLHRIASRANSALHAPGHLLAVTLPSADTHVHRAGVGAALEPAIARLQEAVPGVHVVAGHPVVTASVASATNHYGVLAVVGRPGQDFFPHDADTLAAYARHAAAALQVSAGLTHAEQEAQTATLLLDVARTLPQHRSVPAVADAVADAVPPLTSAQRSAFALVDPDTRAVTIAGKSGWPDELVAKVERYVTNPDESPELCDQLLRGPEPVLLDSRSSPWAREMLASFEVEAMAAVPVAHHGQLLGLLLAHWVTGAPDQLDEILTTRLSGLAGLAAVALDNTRLLEQARRQALHDPLTDLPNRVLLEDRLDQALAAARRTATRVGLLFCDVNRFKRVNDTLGHAAGDELLRRLAHTLRTSVRDGDTVARLSGDEFVVLLPHVHDDGTLREVTANIRAQLAEPIAVAGNDIYVNMAIGLAISDGWTPGSTPKRPKPAADLIARADREMYVLKARTRGLPTPMDGGADRLRLETDLHDAAARGELVVHYQPQTDARSGQVLAVEALVRWQHPELGMVPPSVFIPIAEDSGAIDQIGAHVLRQACRTVTDWYVDGLPLEVAVNVSASQLHSDSFADLVRTVLQETGLAAHRLVLEVTETQVVADAASGTHLRALRDLGVGISVDDFGTGYSSLAQLRRLPATELKIDQSFTTELPDSAAFVSGIIALAHSLGLRVVAEGVERPDQLQALIDAGCDRAQGYLLGRPAPRPR</sequence>
<dbReference type="Gene3D" id="3.20.20.450">
    <property type="entry name" value="EAL domain"/>
    <property type="match status" value="1"/>
</dbReference>
<dbReference type="SUPFAM" id="SSF141868">
    <property type="entry name" value="EAL domain-like"/>
    <property type="match status" value="1"/>
</dbReference>
<evidence type="ECO:0000313" key="4">
    <source>
        <dbReference type="Proteomes" id="UP000321181"/>
    </source>
</evidence>
<protein>
    <recommendedName>
        <fullName evidence="5">Bifunctional diguanylate cyclase/phosphodiesterase</fullName>
    </recommendedName>
</protein>
<dbReference type="InterPro" id="IPR035919">
    <property type="entry name" value="EAL_sf"/>
</dbReference>
<dbReference type="SMART" id="SM00267">
    <property type="entry name" value="GGDEF"/>
    <property type="match status" value="1"/>
</dbReference>
<dbReference type="NCBIfam" id="TIGR00254">
    <property type="entry name" value="GGDEF"/>
    <property type="match status" value="1"/>
</dbReference>
<dbReference type="Pfam" id="PF00563">
    <property type="entry name" value="EAL"/>
    <property type="match status" value="1"/>
</dbReference>
<evidence type="ECO:0000259" key="1">
    <source>
        <dbReference type="PROSITE" id="PS50883"/>
    </source>
</evidence>
<comment type="caution">
    <text evidence="3">The sequence shown here is derived from an EMBL/GenBank/DDBJ whole genome shotgun (WGS) entry which is preliminary data.</text>
</comment>
<dbReference type="SUPFAM" id="SSF55073">
    <property type="entry name" value="Nucleotide cyclase"/>
    <property type="match status" value="1"/>
</dbReference>
<organism evidence="3 4">
    <name type="scientific">Cellulomonas aerilata</name>
    <dbReference type="NCBI Taxonomy" id="515326"/>
    <lineage>
        <taxon>Bacteria</taxon>
        <taxon>Bacillati</taxon>
        <taxon>Actinomycetota</taxon>
        <taxon>Actinomycetes</taxon>
        <taxon>Micrococcales</taxon>
        <taxon>Cellulomonadaceae</taxon>
        <taxon>Cellulomonas</taxon>
    </lineage>
</organism>
<dbReference type="SMART" id="SM00052">
    <property type="entry name" value="EAL"/>
    <property type="match status" value="1"/>
</dbReference>
<dbReference type="InterPro" id="IPR000160">
    <property type="entry name" value="GGDEF_dom"/>
</dbReference>
<dbReference type="Pfam" id="PF13185">
    <property type="entry name" value="GAF_2"/>
    <property type="match status" value="1"/>
</dbReference>
<dbReference type="PROSITE" id="PS50883">
    <property type="entry name" value="EAL"/>
    <property type="match status" value="1"/>
</dbReference>
<dbReference type="SMART" id="SM00065">
    <property type="entry name" value="GAF"/>
    <property type="match status" value="1"/>
</dbReference>
<dbReference type="CDD" id="cd01949">
    <property type="entry name" value="GGDEF"/>
    <property type="match status" value="1"/>
</dbReference>
<dbReference type="PROSITE" id="PS50887">
    <property type="entry name" value="GGDEF"/>
    <property type="match status" value="1"/>
</dbReference>
<dbReference type="Gene3D" id="3.30.450.40">
    <property type="match status" value="1"/>
</dbReference>
<reference evidence="3 4" key="1">
    <citation type="submission" date="2019-07" db="EMBL/GenBank/DDBJ databases">
        <title>Whole genome shotgun sequence of Cellulomonas aerilata NBRC 106308.</title>
        <authorList>
            <person name="Hosoyama A."/>
            <person name="Uohara A."/>
            <person name="Ohji S."/>
            <person name="Ichikawa N."/>
        </authorList>
    </citation>
    <scope>NUCLEOTIDE SEQUENCE [LARGE SCALE GENOMIC DNA]</scope>
    <source>
        <strain evidence="3 4">NBRC 106308</strain>
    </source>
</reference>
<dbReference type="InterPro" id="IPR003018">
    <property type="entry name" value="GAF"/>
</dbReference>
<dbReference type="Gene3D" id="3.30.70.270">
    <property type="match status" value="1"/>
</dbReference>
<gene>
    <name evidence="3" type="ORF">CAE01nite_12680</name>
</gene>
<dbReference type="InterPro" id="IPR052155">
    <property type="entry name" value="Biofilm_reg_signaling"/>
</dbReference>
<dbReference type="InterPro" id="IPR001633">
    <property type="entry name" value="EAL_dom"/>
</dbReference>
<dbReference type="CDD" id="cd01948">
    <property type="entry name" value="EAL"/>
    <property type="match status" value="1"/>
</dbReference>
<dbReference type="PANTHER" id="PTHR44757">
    <property type="entry name" value="DIGUANYLATE CYCLASE DGCP"/>
    <property type="match status" value="1"/>
</dbReference>
<dbReference type="Proteomes" id="UP000321181">
    <property type="component" value="Unassembled WGS sequence"/>
</dbReference>
<dbReference type="EMBL" id="BJYY01000010">
    <property type="protein sequence ID" value="GEO33543.1"/>
    <property type="molecule type" value="Genomic_DNA"/>
</dbReference>
<feature type="domain" description="EAL" evidence="1">
    <location>
        <begin position="703"/>
        <end position="943"/>
    </location>
</feature>
<name>A0A512DAM7_9CELL</name>
<dbReference type="InterPro" id="IPR029787">
    <property type="entry name" value="Nucleotide_cyclase"/>
</dbReference>
<evidence type="ECO:0008006" key="5">
    <source>
        <dbReference type="Google" id="ProtNLM"/>
    </source>
</evidence>
<evidence type="ECO:0000259" key="2">
    <source>
        <dbReference type="PROSITE" id="PS50887"/>
    </source>
</evidence>
<dbReference type="SUPFAM" id="SSF55781">
    <property type="entry name" value="GAF domain-like"/>
    <property type="match status" value="1"/>
</dbReference>
<dbReference type="Pfam" id="PF00990">
    <property type="entry name" value="GGDEF"/>
    <property type="match status" value="1"/>
</dbReference>